<name>A0A926HSY7_9FIRM</name>
<evidence type="ECO:0000313" key="2">
    <source>
        <dbReference type="Proteomes" id="UP000617951"/>
    </source>
</evidence>
<dbReference type="PANTHER" id="PTHR33747:SF1">
    <property type="entry name" value="ADENYLATE CYCLASE-ASSOCIATED CAP C-TERMINAL DOMAIN-CONTAINING PROTEIN"/>
    <property type="match status" value="1"/>
</dbReference>
<dbReference type="Pfam" id="PF02810">
    <property type="entry name" value="SEC-C"/>
    <property type="match status" value="1"/>
</dbReference>
<sequence>MSLYEQWKDLANMQQTQQAQAAFWSEYFNAETENYKKILANKDTVFSGKLSELAKEFGMTDVVFAGFMDGINESLKEGYELDSLTEESEISLNVDFEKLFYNMLDAKAKWLYTLPEWADILSEETRRELTKKWRLSGQAVSEKTVGRNDPCPCGSGKKYKKCCGANA</sequence>
<dbReference type="NCBIfam" id="NF004088">
    <property type="entry name" value="PRK05590.1"/>
    <property type="match status" value="1"/>
</dbReference>
<dbReference type="EMBL" id="JACRSS010000004">
    <property type="protein sequence ID" value="MBC8538952.1"/>
    <property type="molecule type" value="Genomic_DNA"/>
</dbReference>
<dbReference type="SUPFAM" id="SSF103642">
    <property type="entry name" value="Sec-C motif"/>
    <property type="match status" value="1"/>
</dbReference>
<dbReference type="Gene3D" id="3.10.450.50">
    <property type="match status" value="1"/>
</dbReference>
<reference evidence="1" key="1">
    <citation type="submission" date="2020-08" db="EMBL/GenBank/DDBJ databases">
        <title>Genome public.</title>
        <authorList>
            <person name="Liu C."/>
            <person name="Sun Q."/>
        </authorList>
    </citation>
    <scope>NUCLEOTIDE SEQUENCE</scope>
    <source>
        <strain evidence="1">NSJ-63</strain>
    </source>
</reference>
<comment type="caution">
    <text evidence="1">The sequence shown here is derived from an EMBL/GenBank/DDBJ whole genome shotgun (WGS) entry which is preliminary data.</text>
</comment>
<organism evidence="1 2">
    <name type="scientific">Guopingia tenuis</name>
    <dbReference type="NCBI Taxonomy" id="2763656"/>
    <lineage>
        <taxon>Bacteria</taxon>
        <taxon>Bacillati</taxon>
        <taxon>Bacillota</taxon>
        <taxon>Clostridia</taxon>
        <taxon>Christensenellales</taxon>
        <taxon>Christensenellaceae</taxon>
        <taxon>Guopingia</taxon>
    </lineage>
</organism>
<dbReference type="Proteomes" id="UP000617951">
    <property type="component" value="Unassembled WGS sequence"/>
</dbReference>
<dbReference type="RefSeq" id="WP_249280596.1">
    <property type="nucleotide sequence ID" value="NZ_JACRSS010000004.1"/>
</dbReference>
<protein>
    <submittedName>
        <fullName evidence="1">SEC-C domain-containing protein</fullName>
    </submittedName>
</protein>
<evidence type="ECO:0000313" key="1">
    <source>
        <dbReference type="EMBL" id="MBC8538952.1"/>
    </source>
</evidence>
<dbReference type="InterPro" id="IPR004027">
    <property type="entry name" value="SEC_C_motif"/>
</dbReference>
<dbReference type="AlphaFoldDB" id="A0A926HSY7"/>
<gene>
    <name evidence="1" type="ORF">H8693_08400</name>
</gene>
<keyword evidence="2" id="KW-1185">Reference proteome</keyword>
<dbReference type="PANTHER" id="PTHR33747">
    <property type="entry name" value="UPF0225 PROTEIN SCO1677"/>
    <property type="match status" value="1"/>
</dbReference>
<accession>A0A926HSY7</accession>
<proteinExistence type="predicted"/>